<protein>
    <submittedName>
        <fullName evidence="2">Uncharacterized protein</fullName>
    </submittedName>
</protein>
<reference evidence="2 3" key="1">
    <citation type="submission" date="2019-12" db="EMBL/GenBank/DDBJ databases">
        <title>Paenibacillus sp. nov., an endophytic bacterium isolated from the stem of Dendrobium.</title>
        <authorList>
            <person name="Zhao R."/>
        </authorList>
    </citation>
    <scope>NUCLEOTIDE SEQUENCE [LARGE SCALE GENOMIC DNA]</scope>
    <source>
        <strain evidence="2 3">HJL G12</strain>
    </source>
</reference>
<evidence type="ECO:0000313" key="3">
    <source>
        <dbReference type="Proteomes" id="UP000460318"/>
    </source>
</evidence>
<gene>
    <name evidence="2" type="ORF">GRF59_13250</name>
</gene>
<dbReference type="Proteomes" id="UP000460318">
    <property type="component" value="Unassembled WGS sequence"/>
</dbReference>
<keyword evidence="1" id="KW-0812">Transmembrane</keyword>
<dbReference type="EMBL" id="WUBI01000001">
    <property type="protein sequence ID" value="MWV44595.1"/>
    <property type="molecule type" value="Genomic_DNA"/>
</dbReference>
<keyword evidence="1" id="KW-1133">Transmembrane helix</keyword>
<name>A0A7X3IL16_9BACL</name>
<dbReference type="AlphaFoldDB" id="A0A7X3IL16"/>
<organism evidence="2 3">
    <name type="scientific">Paenibacillus dendrobii</name>
    <dbReference type="NCBI Taxonomy" id="2691084"/>
    <lineage>
        <taxon>Bacteria</taxon>
        <taxon>Bacillati</taxon>
        <taxon>Bacillota</taxon>
        <taxon>Bacilli</taxon>
        <taxon>Bacillales</taxon>
        <taxon>Paenibacillaceae</taxon>
        <taxon>Paenibacillus</taxon>
    </lineage>
</organism>
<keyword evidence="1" id="KW-0472">Membrane</keyword>
<dbReference type="RefSeq" id="WP_160497989.1">
    <property type="nucleotide sequence ID" value="NZ_WUBI01000001.1"/>
</dbReference>
<sequence>MDTQVWSDFLQQNWLVIVIALIVLFVVLNLVKTMVKWALVIIIVVAVLVYSGVSLEKIKDVANDVTTETVDKLKSEATNIMMKEAKEAKYTSDAVGNFSITTPNLEMKGQKGKDKVEVSLRGVALGQWKISDTVESFIAEAKNNSNVTSGK</sequence>
<feature type="transmembrane region" description="Helical" evidence="1">
    <location>
        <begin position="37"/>
        <end position="55"/>
    </location>
</feature>
<accession>A0A7X3IL16</accession>
<evidence type="ECO:0000313" key="2">
    <source>
        <dbReference type="EMBL" id="MWV44595.1"/>
    </source>
</evidence>
<feature type="transmembrane region" description="Helical" evidence="1">
    <location>
        <begin position="12"/>
        <end position="30"/>
    </location>
</feature>
<proteinExistence type="predicted"/>
<evidence type="ECO:0000256" key="1">
    <source>
        <dbReference type="SAM" id="Phobius"/>
    </source>
</evidence>
<comment type="caution">
    <text evidence="2">The sequence shown here is derived from an EMBL/GenBank/DDBJ whole genome shotgun (WGS) entry which is preliminary data.</text>
</comment>
<keyword evidence="3" id="KW-1185">Reference proteome</keyword>